<dbReference type="Gene3D" id="1.10.260.130">
    <property type="match status" value="1"/>
</dbReference>
<dbReference type="Proteomes" id="UP000266975">
    <property type="component" value="Unassembled WGS sequence"/>
</dbReference>
<evidence type="ECO:0000313" key="2">
    <source>
        <dbReference type="Proteomes" id="UP000266975"/>
    </source>
</evidence>
<organism evidence="1 2">
    <name type="scientific">Corynebacterium alimapuense</name>
    <dbReference type="NCBI Taxonomy" id="1576874"/>
    <lineage>
        <taxon>Bacteria</taxon>
        <taxon>Bacillati</taxon>
        <taxon>Actinomycetota</taxon>
        <taxon>Actinomycetes</taxon>
        <taxon>Mycobacteriales</taxon>
        <taxon>Corynebacteriaceae</taxon>
        <taxon>Corynebacterium</taxon>
    </lineage>
</organism>
<dbReference type="InterPro" id="IPR005152">
    <property type="entry name" value="Lipase_secreted"/>
</dbReference>
<dbReference type="EMBL" id="PTJO01000003">
    <property type="protein sequence ID" value="RNE49139.1"/>
    <property type="molecule type" value="Genomic_DNA"/>
</dbReference>
<dbReference type="OrthoDB" id="9798122at2"/>
<protein>
    <submittedName>
        <fullName evidence="1">Triacylglycerol lipase</fullName>
    </submittedName>
</protein>
<dbReference type="SUPFAM" id="SSF53474">
    <property type="entry name" value="alpha/beta-Hydrolases"/>
    <property type="match status" value="1"/>
</dbReference>
<dbReference type="Gene3D" id="3.40.50.1820">
    <property type="entry name" value="alpha/beta hydrolase"/>
    <property type="match status" value="1"/>
</dbReference>
<dbReference type="AlphaFoldDB" id="A0A3M8K8D6"/>
<name>A0A3M8K8D6_9CORY</name>
<dbReference type="GO" id="GO:0016042">
    <property type="term" value="P:lipid catabolic process"/>
    <property type="evidence" value="ECO:0007669"/>
    <property type="project" value="InterPro"/>
</dbReference>
<evidence type="ECO:0000313" key="1">
    <source>
        <dbReference type="EMBL" id="RNE49139.1"/>
    </source>
</evidence>
<dbReference type="PANTHER" id="PTHR34853:SF1">
    <property type="entry name" value="LIPASE 5"/>
    <property type="match status" value="1"/>
</dbReference>
<accession>A0A3M8K8D6</accession>
<dbReference type="PANTHER" id="PTHR34853">
    <property type="match status" value="1"/>
</dbReference>
<dbReference type="GO" id="GO:0004806">
    <property type="term" value="F:triacylglycerol lipase activity"/>
    <property type="evidence" value="ECO:0007669"/>
    <property type="project" value="InterPro"/>
</dbReference>
<gene>
    <name evidence="1" type="ORF">C5L39_01755</name>
</gene>
<comment type="caution">
    <text evidence="1">The sequence shown here is derived from an EMBL/GenBank/DDBJ whole genome shotgun (WGS) entry which is preliminary data.</text>
</comment>
<dbReference type="InterPro" id="IPR029058">
    <property type="entry name" value="AB_hydrolase_fold"/>
</dbReference>
<sequence length="429" mass="46302">MYRSGERTTAFRALAPLAHETAQGLLRRLVGREPPPLREGEPPSWDSLPSFGEATWSIGLEPGTLLDSRPMRLLGTRGRLNPATAYRMDYVTTDSRGHTITATGAYFHSHSPWRGGRRPVVAFAPSTQGVAVHCNPSYSCTVGFNVFTSPPYDIIAAYELPMINMFLAAGCHIVLIDYPRDPDLGLQLYCDHISGAHALSDAVRAARQLGLKKHAPVGLWGFSQGAGTVGMALERPDYATDVVAKAAVVGAPPAQLDAVLRQVDGTLSTGVLAYAIAGLLVTSSEIRDEILSVLTTEGLTCLIDNITTCAGGSAIASGWQSSAEWTTSGMTLGALISDLPAVSAELDRRKLGQQTPQVPVLLWGSTNDDIVPFQSVQNLQSAWKRGGGEITWRRNWLPQVPGRTGFNHFGPYYKHMVGDAGWLLEQLRR</sequence>
<keyword evidence="2" id="KW-1185">Reference proteome</keyword>
<reference evidence="1 2" key="1">
    <citation type="submission" date="2018-02" db="EMBL/GenBank/DDBJ databases">
        <title>Corynebacterium alimpuense sp. nov., a marine obligate actinomycete isolated from sediments of Valparaiso bay, Chile.</title>
        <authorList>
            <person name="Claverias F."/>
            <person name="Gonzales-Siles L."/>
            <person name="Salva-Serra F."/>
            <person name="Inganaes E."/>
            <person name="Molin K."/>
            <person name="Cumsille A."/>
            <person name="Undabarrena A."/>
            <person name="Couve E."/>
            <person name="Moore E.R.B."/>
            <person name="Gomila M."/>
            <person name="Camara B."/>
        </authorList>
    </citation>
    <scope>NUCLEOTIDE SEQUENCE [LARGE SCALE GENOMIC DNA]</scope>
    <source>
        <strain evidence="1 2">CCUG 69366</strain>
    </source>
</reference>
<dbReference type="Pfam" id="PF03583">
    <property type="entry name" value="LIP"/>
    <property type="match status" value="1"/>
</dbReference>
<proteinExistence type="predicted"/>